<evidence type="ECO:0000259" key="1">
    <source>
        <dbReference type="PROSITE" id="PS51184"/>
    </source>
</evidence>
<accession>A0A7G9SA55</accession>
<dbReference type="InterPro" id="IPR003347">
    <property type="entry name" value="JmjC_dom"/>
</dbReference>
<dbReference type="Proteomes" id="UP000515955">
    <property type="component" value="Chromosome"/>
</dbReference>
<dbReference type="EMBL" id="CP060717">
    <property type="protein sequence ID" value="QNN64730.1"/>
    <property type="molecule type" value="Genomic_DNA"/>
</dbReference>
<reference evidence="2 3" key="1">
    <citation type="submission" date="2020-08" db="EMBL/GenBank/DDBJ databases">
        <title>Genome sequence of Sphingomonas rhizophila KACC 19189T.</title>
        <authorList>
            <person name="Hyun D.-W."/>
            <person name="Bae J.-W."/>
        </authorList>
    </citation>
    <scope>NUCLEOTIDE SEQUENCE [LARGE SCALE GENOMIC DNA]</scope>
    <source>
        <strain evidence="2 3">KACC 19189</strain>
    </source>
</reference>
<evidence type="ECO:0000313" key="3">
    <source>
        <dbReference type="Proteomes" id="UP000515955"/>
    </source>
</evidence>
<dbReference type="RefSeq" id="WP_187541729.1">
    <property type="nucleotide sequence ID" value="NZ_CP060717.1"/>
</dbReference>
<proteinExistence type="predicted"/>
<name>A0A7G9SA55_9SPHN</name>
<dbReference type="Pfam" id="PF13621">
    <property type="entry name" value="Cupin_8"/>
    <property type="match status" value="1"/>
</dbReference>
<keyword evidence="3" id="KW-1185">Reference proteome</keyword>
<dbReference type="PANTHER" id="PTHR12461:SF105">
    <property type="entry name" value="HYPOXIA-INDUCIBLE FACTOR 1-ALPHA INHIBITOR"/>
    <property type="match status" value="1"/>
</dbReference>
<gene>
    <name evidence="2" type="ORF">H9L12_10745</name>
</gene>
<organism evidence="2 3">
    <name type="scientific">Sphingomonas rhizophila</name>
    <dbReference type="NCBI Taxonomy" id="2071607"/>
    <lineage>
        <taxon>Bacteria</taxon>
        <taxon>Pseudomonadati</taxon>
        <taxon>Pseudomonadota</taxon>
        <taxon>Alphaproteobacteria</taxon>
        <taxon>Sphingomonadales</taxon>
        <taxon>Sphingomonadaceae</taxon>
        <taxon>Sphingomonas</taxon>
    </lineage>
</organism>
<sequence>MSDKRAIIAEALLDGADVRQRLIDAGLPPSSADYELRRLDKDPYAAALATAVRRLAKRDWALQIHARLAGNTDAVPKVDRIQPEAFFRDYYAANQPVILTGLIEEWPARSRWSLDYLDDKVGDATVELQGQRRSAPDYELAKDRHKRVAKLREVTAAICAGPSNDFYLTAYNDTVNKRALAPLYDDLGPLPILRPGGEREGYIWIGPQGTLTPFHHDLTNNLLVQVVGRKRVQMVPSWEVGRMRNAIHCFSERSPAEWNLADPSLPPKIDCEIGPSDALFLPVGWWHHVEALDPSISVSFTSFDAPNDFYSNYPPDARF</sequence>
<dbReference type="PANTHER" id="PTHR12461">
    <property type="entry name" value="HYPOXIA-INDUCIBLE FACTOR 1 ALPHA INHIBITOR-RELATED"/>
    <property type="match status" value="1"/>
</dbReference>
<dbReference type="InterPro" id="IPR041667">
    <property type="entry name" value="Cupin_8"/>
</dbReference>
<feature type="domain" description="JmjC" evidence="1">
    <location>
        <begin position="179"/>
        <end position="317"/>
    </location>
</feature>
<dbReference type="AlphaFoldDB" id="A0A7G9SA55"/>
<protein>
    <submittedName>
        <fullName evidence="2">Cupin-like domain-containing protein</fullName>
    </submittedName>
</protein>
<evidence type="ECO:0000313" key="2">
    <source>
        <dbReference type="EMBL" id="QNN64730.1"/>
    </source>
</evidence>
<dbReference type="SMART" id="SM00558">
    <property type="entry name" value="JmjC"/>
    <property type="match status" value="1"/>
</dbReference>
<dbReference type="KEGG" id="srhi:H9L12_10745"/>
<dbReference type="PROSITE" id="PS51184">
    <property type="entry name" value="JMJC"/>
    <property type="match status" value="1"/>
</dbReference>
<dbReference type="Gene3D" id="2.60.120.650">
    <property type="entry name" value="Cupin"/>
    <property type="match status" value="1"/>
</dbReference>
<dbReference type="SUPFAM" id="SSF51197">
    <property type="entry name" value="Clavaminate synthase-like"/>
    <property type="match status" value="1"/>
</dbReference>